<dbReference type="Pfam" id="PF03334">
    <property type="entry name" value="PhaG_MnhG_YufB"/>
    <property type="match status" value="1"/>
</dbReference>
<dbReference type="EMBL" id="JAVDUI010000001">
    <property type="protein sequence ID" value="MDR6892290.1"/>
    <property type="molecule type" value="Genomic_DNA"/>
</dbReference>
<keyword evidence="2" id="KW-1133">Transmembrane helix</keyword>
<comment type="similarity">
    <text evidence="1">Belongs to the CPA3 antiporters (TC 2.A.63) subunit G family.</text>
</comment>
<dbReference type="PANTHER" id="PTHR34703:SF1">
    <property type="entry name" value="ANTIPORTER SUBUNIT MNHG2-RELATED"/>
    <property type="match status" value="1"/>
</dbReference>
<evidence type="ECO:0000256" key="1">
    <source>
        <dbReference type="ARBA" id="ARBA00008404"/>
    </source>
</evidence>
<dbReference type="RefSeq" id="WP_309851060.1">
    <property type="nucleotide sequence ID" value="NZ_BAAAIU010000003.1"/>
</dbReference>
<gene>
    <name evidence="3" type="ORF">J2S35_001230</name>
</gene>
<protein>
    <submittedName>
        <fullName evidence="3">Multicomponent Na+:H+ antiporter subunit G</fullName>
    </submittedName>
</protein>
<dbReference type="AlphaFoldDB" id="A0AAE3YFM8"/>
<dbReference type="Proteomes" id="UP001247307">
    <property type="component" value="Unassembled WGS sequence"/>
</dbReference>
<organism evidence="3 4">
    <name type="scientific">Falsarthrobacter nasiphocae</name>
    <dbReference type="NCBI Taxonomy" id="189863"/>
    <lineage>
        <taxon>Bacteria</taxon>
        <taxon>Bacillati</taxon>
        <taxon>Actinomycetota</taxon>
        <taxon>Actinomycetes</taxon>
        <taxon>Micrococcales</taxon>
        <taxon>Micrococcaceae</taxon>
        <taxon>Falsarthrobacter</taxon>
    </lineage>
</organism>
<dbReference type="GO" id="GO:0015385">
    <property type="term" value="F:sodium:proton antiporter activity"/>
    <property type="evidence" value="ECO:0007669"/>
    <property type="project" value="TreeGrafter"/>
</dbReference>
<evidence type="ECO:0000313" key="3">
    <source>
        <dbReference type="EMBL" id="MDR6892290.1"/>
    </source>
</evidence>
<reference evidence="3" key="1">
    <citation type="submission" date="2023-07" db="EMBL/GenBank/DDBJ databases">
        <title>Sequencing the genomes of 1000 actinobacteria strains.</title>
        <authorList>
            <person name="Klenk H.-P."/>
        </authorList>
    </citation>
    <scope>NUCLEOTIDE SEQUENCE</scope>
    <source>
        <strain evidence="3">DSM 13988</strain>
    </source>
</reference>
<name>A0AAE3YFM8_9MICC</name>
<evidence type="ECO:0000256" key="2">
    <source>
        <dbReference type="SAM" id="Phobius"/>
    </source>
</evidence>
<dbReference type="InterPro" id="IPR005133">
    <property type="entry name" value="PhaG_MnhG_YufB"/>
</dbReference>
<dbReference type="PANTHER" id="PTHR34703">
    <property type="entry name" value="ANTIPORTER SUBUNIT MNHG2-RELATED"/>
    <property type="match status" value="1"/>
</dbReference>
<feature type="transmembrane region" description="Helical" evidence="2">
    <location>
        <begin position="38"/>
        <end position="57"/>
    </location>
</feature>
<keyword evidence="2" id="KW-0472">Membrane</keyword>
<evidence type="ECO:0000313" key="4">
    <source>
        <dbReference type="Proteomes" id="UP001247307"/>
    </source>
</evidence>
<feature type="transmembrane region" description="Helical" evidence="2">
    <location>
        <begin position="6"/>
        <end position="26"/>
    </location>
</feature>
<keyword evidence="2" id="KW-0812">Transmembrane</keyword>
<keyword evidence="4" id="KW-1185">Reference proteome</keyword>
<accession>A0AAE3YFM8</accession>
<sequence>MIVDIVAGVLLVGGAFWALAAAVGILRFPSDMARLHAASKPQVIGLLMMLVAVGLTIGDWRLVPFLALVWVLQLVTVPISAHITARTAHRTASTPYQDLVRDDLAAELDEGR</sequence>
<proteinExistence type="inferred from homology"/>
<feature type="transmembrane region" description="Helical" evidence="2">
    <location>
        <begin position="63"/>
        <end position="83"/>
    </location>
</feature>
<dbReference type="NCBIfam" id="TIGR01300">
    <property type="entry name" value="CPA3_mnhG_phaG"/>
    <property type="match status" value="1"/>
</dbReference>
<comment type="caution">
    <text evidence="3">The sequence shown here is derived from an EMBL/GenBank/DDBJ whole genome shotgun (WGS) entry which is preliminary data.</text>
</comment>